<sequence length="124" mass="13424">MEIEVFIVSNGKIEKRAMGGDVDDDENGQVLLRSGVSGLSLSALLDYNGLAALKSAQYFRRTRISYRLVVKCQVLQVMPAAPTPLYNCSKQEIIRTGGSKLLTTGMQEAEPGGGLGGRDRLHIL</sequence>
<accession>A0ABR1CRN9</accession>
<gene>
    <name evidence="1" type="primary">Necator_chrIII.g9584</name>
    <name evidence="1" type="ORF">RB195_008819</name>
</gene>
<proteinExistence type="predicted"/>
<evidence type="ECO:0000313" key="2">
    <source>
        <dbReference type="Proteomes" id="UP001303046"/>
    </source>
</evidence>
<dbReference type="Proteomes" id="UP001303046">
    <property type="component" value="Unassembled WGS sequence"/>
</dbReference>
<keyword evidence="2" id="KW-1185">Reference proteome</keyword>
<name>A0ABR1CRN9_NECAM</name>
<organism evidence="1 2">
    <name type="scientific">Necator americanus</name>
    <name type="common">Human hookworm</name>
    <dbReference type="NCBI Taxonomy" id="51031"/>
    <lineage>
        <taxon>Eukaryota</taxon>
        <taxon>Metazoa</taxon>
        <taxon>Ecdysozoa</taxon>
        <taxon>Nematoda</taxon>
        <taxon>Chromadorea</taxon>
        <taxon>Rhabditida</taxon>
        <taxon>Rhabditina</taxon>
        <taxon>Rhabditomorpha</taxon>
        <taxon>Strongyloidea</taxon>
        <taxon>Ancylostomatidae</taxon>
        <taxon>Bunostominae</taxon>
        <taxon>Necator</taxon>
    </lineage>
</organism>
<comment type="caution">
    <text evidence="1">The sequence shown here is derived from an EMBL/GenBank/DDBJ whole genome shotgun (WGS) entry which is preliminary data.</text>
</comment>
<dbReference type="EMBL" id="JAVFWL010000003">
    <property type="protein sequence ID" value="KAK6740596.1"/>
    <property type="molecule type" value="Genomic_DNA"/>
</dbReference>
<evidence type="ECO:0000313" key="1">
    <source>
        <dbReference type="EMBL" id="KAK6740596.1"/>
    </source>
</evidence>
<protein>
    <submittedName>
        <fullName evidence="1">Uncharacterized protein</fullName>
    </submittedName>
</protein>
<reference evidence="1 2" key="1">
    <citation type="submission" date="2023-08" db="EMBL/GenBank/DDBJ databases">
        <title>A Necator americanus chromosomal reference genome.</title>
        <authorList>
            <person name="Ilik V."/>
            <person name="Petrzelkova K.J."/>
            <person name="Pardy F."/>
            <person name="Fuh T."/>
            <person name="Niatou-Singa F.S."/>
            <person name="Gouil Q."/>
            <person name="Baker L."/>
            <person name="Ritchie M.E."/>
            <person name="Jex A.R."/>
            <person name="Gazzola D."/>
            <person name="Li H."/>
            <person name="Toshio Fujiwara R."/>
            <person name="Zhan B."/>
            <person name="Aroian R.V."/>
            <person name="Pafco B."/>
            <person name="Schwarz E.M."/>
        </authorList>
    </citation>
    <scope>NUCLEOTIDE SEQUENCE [LARGE SCALE GENOMIC DNA]</scope>
    <source>
        <strain evidence="1 2">Aroian</strain>
        <tissue evidence="1">Whole animal</tissue>
    </source>
</reference>